<name>A0A117P7M6_9ACTN</name>
<sequence>MGAVETVIDEEHRAAFQADGFASLPRLVDDTELEWLRGVYDRLFSEHADFTTGDYFDIAGRQDSDKPARLPQIVRPEKFVPELVESAHFQRCRAIAAQLLDIPEDELDFYGHAILKPPNYGAATPWHQDEGYMDPRWRRRGLSIWTPLDEATVDSGCLHYVPGAHLGPVLPHRHIDDDDRIRGLVTDAVDPAAGVPVPLASGEAVVHALRAPHYAGPNLTDQTRRAYVLVFMGAAEEVADPEPRPWLDKR</sequence>
<gene>
    <name evidence="1" type="ORF">AQI70_16960</name>
</gene>
<evidence type="ECO:0000313" key="2">
    <source>
        <dbReference type="Proteomes" id="UP000054024"/>
    </source>
</evidence>
<keyword evidence="1" id="KW-0560">Oxidoreductase</keyword>
<dbReference type="Gene3D" id="2.60.120.620">
    <property type="entry name" value="q2cbj1_9rhob like domain"/>
    <property type="match status" value="1"/>
</dbReference>
<dbReference type="SUPFAM" id="SSF51197">
    <property type="entry name" value="Clavaminate synthase-like"/>
    <property type="match status" value="1"/>
</dbReference>
<dbReference type="EMBL" id="LMWJ01000013">
    <property type="protein sequence ID" value="KUM74539.1"/>
    <property type="molecule type" value="Genomic_DNA"/>
</dbReference>
<dbReference type="OrthoDB" id="9796766at2"/>
<dbReference type="GO" id="GO:0016706">
    <property type="term" value="F:2-oxoglutarate-dependent dioxygenase activity"/>
    <property type="evidence" value="ECO:0007669"/>
    <property type="project" value="UniProtKB-ARBA"/>
</dbReference>
<dbReference type="InterPro" id="IPR008775">
    <property type="entry name" value="Phytyl_CoA_dOase-like"/>
</dbReference>
<dbReference type="RefSeq" id="WP_062150280.1">
    <property type="nucleotide sequence ID" value="NZ_KQ947988.1"/>
</dbReference>
<proteinExistence type="predicted"/>
<protein>
    <submittedName>
        <fullName evidence="1">Phytanoyl-CoA dioxygenase</fullName>
    </submittedName>
</protein>
<reference evidence="1 2" key="1">
    <citation type="submission" date="2015-10" db="EMBL/GenBank/DDBJ databases">
        <title>Draft genome sequence of Streptomyces curacoi DSM 40107, type strain for the species Streptomyces curacoi.</title>
        <authorList>
            <person name="Ruckert C."/>
            <person name="Winkler A."/>
            <person name="Kalinowski J."/>
            <person name="Kampfer P."/>
            <person name="Glaeser S."/>
        </authorList>
    </citation>
    <scope>NUCLEOTIDE SEQUENCE [LARGE SCALE GENOMIC DNA]</scope>
    <source>
        <strain evidence="1 2">DSM 40107</strain>
    </source>
</reference>
<dbReference type="Proteomes" id="UP000054024">
    <property type="component" value="Unassembled WGS sequence"/>
</dbReference>
<dbReference type="PANTHER" id="PTHR20883">
    <property type="entry name" value="PHYTANOYL-COA DIOXYGENASE DOMAIN CONTAINING 1"/>
    <property type="match status" value="1"/>
</dbReference>
<keyword evidence="1" id="KW-0223">Dioxygenase</keyword>
<dbReference type="PANTHER" id="PTHR20883:SF46">
    <property type="entry name" value="PHYTANOYL-COA HYDROXYLASE"/>
    <property type="match status" value="1"/>
</dbReference>
<dbReference type="AlphaFoldDB" id="A0A117P7M6"/>
<dbReference type="GO" id="GO:0005506">
    <property type="term" value="F:iron ion binding"/>
    <property type="evidence" value="ECO:0007669"/>
    <property type="project" value="UniProtKB-ARBA"/>
</dbReference>
<evidence type="ECO:0000313" key="1">
    <source>
        <dbReference type="EMBL" id="KUM74539.1"/>
    </source>
</evidence>
<organism evidence="1 2">
    <name type="scientific">Streptomyces curacoi</name>
    <dbReference type="NCBI Taxonomy" id="146536"/>
    <lineage>
        <taxon>Bacteria</taxon>
        <taxon>Bacillati</taxon>
        <taxon>Actinomycetota</taxon>
        <taxon>Actinomycetes</taxon>
        <taxon>Kitasatosporales</taxon>
        <taxon>Streptomycetaceae</taxon>
        <taxon>Streptomyces</taxon>
    </lineage>
</organism>
<accession>A0A117P7M6</accession>
<dbReference type="STRING" id="146536.AQI70_16960"/>
<dbReference type="Pfam" id="PF05721">
    <property type="entry name" value="PhyH"/>
    <property type="match status" value="1"/>
</dbReference>
<comment type="caution">
    <text evidence="1">The sequence shown here is derived from an EMBL/GenBank/DDBJ whole genome shotgun (WGS) entry which is preliminary data.</text>
</comment>
<keyword evidence="2" id="KW-1185">Reference proteome</keyword>